<sequence>MLPRWRRGLPWPRWSAWPQSGRASEAPRVSLRLPDLGSFEDLLRPARIEVASLVRLSRHPATEPYWSAGVYRFDDPDPGGAAPFGTCYTASTVEVAFAESVIHECGRFVRGSYEVPVVELTERSIVRFACDRRKSLVLADLTGAALKALGLNNDISASADYTTSQAWARAIYGSSPRWDGIRYVSRQMNKAFAYAIFERSGLQKLRAEKLKARQVDDLCDRFNVTAV</sequence>
<dbReference type="EMBL" id="SSFD01000172">
    <property type="protein sequence ID" value="TXH84638.1"/>
    <property type="molecule type" value="Genomic_DNA"/>
</dbReference>
<dbReference type="AlphaFoldDB" id="A0A5C7SLJ9"/>
<dbReference type="SMART" id="SM00953">
    <property type="entry name" value="RES"/>
    <property type="match status" value="1"/>
</dbReference>
<evidence type="ECO:0000313" key="2">
    <source>
        <dbReference type="EMBL" id="TXH84638.1"/>
    </source>
</evidence>
<protein>
    <submittedName>
        <fullName evidence="2">RES domain-containing protein</fullName>
    </submittedName>
</protein>
<dbReference type="Proteomes" id="UP000321192">
    <property type="component" value="Unassembled WGS sequence"/>
</dbReference>
<feature type="domain" description="RES" evidence="1">
    <location>
        <begin position="68"/>
        <end position="208"/>
    </location>
</feature>
<accession>A0A5C7SLJ9</accession>
<evidence type="ECO:0000313" key="3">
    <source>
        <dbReference type="Proteomes" id="UP000321192"/>
    </source>
</evidence>
<gene>
    <name evidence="2" type="ORF">E6Q80_11005</name>
</gene>
<dbReference type="Pfam" id="PF08808">
    <property type="entry name" value="RES"/>
    <property type="match status" value="1"/>
</dbReference>
<reference evidence="2 3" key="1">
    <citation type="submission" date="2018-09" db="EMBL/GenBank/DDBJ databases">
        <title>Metagenome Assembled Genomes from an Advanced Water Purification Facility.</title>
        <authorList>
            <person name="Stamps B.W."/>
            <person name="Spear J.R."/>
        </authorList>
    </citation>
    <scope>NUCLEOTIDE SEQUENCE [LARGE SCALE GENOMIC DNA]</scope>
    <source>
        <strain evidence="2">Bin_27_1</strain>
    </source>
</reference>
<dbReference type="InterPro" id="IPR014914">
    <property type="entry name" value="RES_dom"/>
</dbReference>
<organism evidence="2 3">
    <name type="scientific">Thauera aminoaromatica</name>
    <dbReference type="NCBI Taxonomy" id="164330"/>
    <lineage>
        <taxon>Bacteria</taxon>
        <taxon>Pseudomonadati</taxon>
        <taxon>Pseudomonadota</taxon>
        <taxon>Betaproteobacteria</taxon>
        <taxon>Rhodocyclales</taxon>
        <taxon>Zoogloeaceae</taxon>
        <taxon>Thauera</taxon>
    </lineage>
</organism>
<name>A0A5C7SLJ9_THASP</name>
<comment type="caution">
    <text evidence="2">The sequence shown here is derived from an EMBL/GenBank/DDBJ whole genome shotgun (WGS) entry which is preliminary data.</text>
</comment>
<evidence type="ECO:0000259" key="1">
    <source>
        <dbReference type="SMART" id="SM00953"/>
    </source>
</evidence>
<proteinExistence type="predicted"/>